<comment type="catalytic activity">
    <reaction evidence="5">
        <text>L-threonine = acetaldehyde + glycine</text>
        <dbReference type="Rhea" id="RHEA:19625"/>
        <dbReference type="ChEBI" id="CHEBI:15343"/>
        <dbReference type="ChEBI" id="CHEBI:57305"/>
        <dbReference type="ChEBI" id="CHEBI:57926"/>
        <dbReference type="EC" id="4.1.2.48"/>
    </reaction>
</comment>
<dbReference type="PANTHER" id="PTHR48097">
    <property type="entry name" value="L-THREONINE ALDOLASE-RELATED"/>
    <property type="match status" value="1"/>
</dbReference>
<keyword evidence="5 7" id="KW-0456">Lyase</keyword>
<evidence type="ECO:0000313" key="8">
    <source>
        <dbReference type="Proteomes" id="UP000223606"/>
    </source>
</evidence>
<sequence length="354" mass="37729">MNFASDNWAGASSKVSAALAAMGQGFSPAYGADEHSNRVKNWFSEIFECETRVFFVATGTAANSLSLAAMAKPGGLVLCHAHSHIQMDECGAPEFLSGGQKLLPIPGAHGKLSADAVGAVLDRYDPANVHGGRPVGLSLTQASEAGTIYALDDIRALSAEAHKRGLKVHMDGARFANALATLNVSPADMTWRQGVDVLSFGGTKNGCWCAEAIVFFDLDLAEGFEFVRKRSGQLFSKSAFVAAQFEAYFEHGHWLDNAVHANQSATRLAQAIETSGGARLVHPVEANEIFAIWPKGLTAHLKAAGANFYLWEAPDALPGEGPGADEDMVRLVTSFATRPSDVARFMDALNQYRA</sequence>
<comment type="cofactor">
    <cofactor evidence="1 5">
        <name>pyridoxal 5'-phosphate</name>
        <dbReference type="ChEBI" id="CHEBI:597326"/>
    </cofactor>
</comment>
<evidence type="ECO:0000256" key="4">
    <source>
        <dbReference type="ARBA" id="ARBA00022898"/>
    </source>
</evidence>
<comment type="function">
    <text evidence="5">Catalyzes the cleavage of L-allo-threonine and L-threonine to glycine and acetaldehyde.</text>
</comment>
<proteinExistence type="inferred from homology"/>
<dbReference type="Proteomes" id="UP000223606">
    <property type="component" value="Chromosome 1"/>
</dbReference>
<organism evidence="7 8">
    <name type="scientific">Hartmannibacter diazotrophicus</name>
    <dbReference type="NCBI Taxonomy" id="1482074"/>
    <lineage>
        <taxon>Bacteria</taxon>
        <taxon>Pseudomonadati</taxon>
        <taxon>Pseudomonadota</taxon>
        <taxon>Alphaproteobacteria</taxon>
        <taxon>Hyphomicrobiales</taxon>
        <taxon>Pleomorphomonadaceae</taxon>
        <taxon>Hartmannibacter</taxon>
    </lineage>
</organism>
<evidence type="ECO:0000256" key="3">
    <source>
        <dbReference type="ARBA" id="ARBA00011881"/>
    </source>
</evidence>
<dbReference type="InterPro" id="IPR015421">
    <property type="entry name" value="PyrdxlP-dep_Trfase_major"/>
</dbReference>
<dbReference type="InterPro" id="IPR015422">
    <property type="entry name" value="PyrdxlP-dep_Trfase_small"/>
</dbReference>
<dbReference type="GO" id="GO:0008732">
    <property type="term" value="F:L-allo-threonine aldolase activity"/>
    <property type="evidence" value="ECO:0007669"/>
    <property type="project" value="RHEA"/>
</dbReference>
<dbReference type="PIRSF" id="PIRSF038940">
    <property type="entry name" value="Low_specificity_LTA"/>
    <property type="match status" value="1"/>
</dbReference>
<dbReference type="InterPro" id="IPR026273">
    <property type="entry name" value="Low_specificity_L-TA_bact"/>
</dbReference>
<name>A0A2C9DDA8_9HYPH</name>
<evidence type="ECO:0000313" key="7">
    <source>
        <dbReference type="EMBL" id="SON57605.1"/>
    </source>
</evidence>
<dbReference type="Gene3D" id="3.90.1150.10">
    <property type="entry name" value="Aspartate Aminotransferase, domain 1"/>
    <property type="match status" value="1"/>
</dbReference>
<evidence type="ECO:0000259" key="6">
    <source>
        <dbReference type="Pfam" id="PF01212"/>
    </source>
</evidence>
<protein>
    <recommendedName>
        <fullName evidence="5">L-threonine aldolase</fullName>
        <ecNumber evidence="5">4.1.2.48</ecNumber>
    </recommendedName>
</protein>
<accession>A0A2C9DDA8</accession>
<dbReference type="InterPro" id="IPR015424">
    <property type="entry name" value="PyrdxlP-dep_Trfase"/>
</dbReference>
<dbReference type="EMBL" id="LT960614">
    <property type="protein sequence ID" value="SON57605.1"/>
    <property type="molecule type" value="Genomic_DNA"/>
</dbReference>
<dbReference type="CDD" id="cd06502">
    <property type="entry name" value="TA_like"/>
    <property type="match status" value="1"/>
</dbReference>
<dbReference type="KEGG" id="hdi:HDIA_4064"/>
<dbReference type="OrthoDB" id="9774495at2"/>
<keyword evidence="4 5" id="KW-0663">Pyridoxal phosphate</keyword>
<evidence type="ECO:0000256" key="5">
    <source>
        <dbReference type="PIRNR" id="PIRNR038940"/>
    </source>
</evidence>
<dbReference type="AlphaFoldDB" id="A0A2C9DDA8"/>
<evidence type="ECO:0000256" key="2">
    <source>
        <dbReference type="ARBA" id="ARBA00006966"/>
    </source>
</evidence>
<dbReference type="GO" id="GO:0006567">
    <property type="term" value="P:L-threonine catabolic process"/>
    <property type="evidence" value="ECO:0007669"/>
    <property type="project" value="UniProtKB-UniRule"/>
</dbReference>
<reference evidence="8" key="1">
    <citation type="submission" date="2017-09" db="EMBL/GenBank/DDBJ databases">
        <title>Genome sequence of Nannocystis excedens DSM 71.</title>
        <authorList>
            <person name="Blom J."/>
        </authorList>
    </citation>
    <scope>NUCLEOTIDE SEQUENCE [LARGE SCALE GENOMIC DNA]</scope>
    <source>
        <strain evidence="8">type strain: E19</strain>
    </source>
</reference>
<feature type="domain" description="Aromatic amino acid beta-eliminating lyase/threonine aldolase" evidence="6">
    <location>
        <begin position="3"/>
        <end position="290"/>
    </location>
</feature>
<dbReference type="Pfam" id="PF01212">
    <property type="entry name" value="Beta_elim_lyase"/>
    <property type="match status" value="1"/>
</dbReference>
<evidence type="ECO:0000256" key="1">
    <source>
        <dbReference type="ARBA" id="ARBA00001933"/>
    </source>
</evidence>
<comment type="catalytic activity">
    <reaction evidence="5">
        <text>L-allo-threonine = acetaldehyde + glycine</text>
        <dbReference type="Rhea" id="RHEA:26209"/>
        <dbReference type="ChEBI" id="CHEBI:15343"/>
        <dbReference type="ChEBI" id="CHEBI:57305"/>
        <dbReference type="ChEBI" id="CHEBI:58585"/>
        <dbReference type="EC" id="4.1.2.48"/>
    </reaction>
</comment>
<dbReference type="PANTHER" id="PTHR48097:SF5">
    <property type="entry name" value="LOW SPECIFICITY L-THREONINE ALDOLASE"/>
    <property type="match status" value="1"/>
</dbReference>
<dbReference type="Gene3D" id="3.40.640.10">
    <property type="entry name" value="Type I PLP-dependent aspartate aminotransferase-like (Major domain)"/>
    <property type="match status" value="1"/>
</dbReference>
<keyword evidence="8" id="KW-1185">Reference proteome</keyword>
<comment type="subunit">
    <text evidence="3">Homotetramer.</text>
</comment>
<dbReference type="InterPro" id="IPR001597">
    <property type="entry name" value="ArAA_b-elim_lyase/Thr_aldolase"/>
</dbReference>
<comment type="similarity">
    <text evidence="2 5">Belongs to the threonine aldolase family.</text>
</comment>
<dbReference type="SUPFAM" id="SSF53383">
    <property type="entry name" value="PLP-dependent transferases"/>
    <property type="match status" value="1"/>
</dbReference>
<dbReference type="RefSeq" id="WP_099557835.1">
    <property type="nucleotide sequence ID" value="NZ_LT960614.1"/>
</dbReference>
<dbReference type="EC" id="4.1.2.48" evidence="5"/>
<gene>
    <name evidence="7" type="primary">ltaE</name>
    <name evidence="7" type="ORF">HDIA_4064</name>
</gene>